<dbReference type="InterPro" id="IPR007048">
    <property type="entry name" value="IraD/Gp25-like"/>
</dbReference>
<dbReference type="RefSeq" id="WP_127751564.1">
    <property type="nucleotide sequence ID" value="NZ_CP033223.1"/>
</dbReference>
<dbReference type="PANTHER" id="PTHR38595:SF1">
    <property type="entry name" value="TYPE VI SECRETION SYSTEM COMPONENT TSSE1"/>
    <property type="match status" value="1"/>
</dbReference>
<reference evidence="3 4" key="1">
    <citation type="submission" date="2018-10" db="EMBL/GenBank/DDBJ databases">
        <title>Parasedimentitalea marina sp. nov., a psychrophilic bacterium isolated from deep seawater of the New Britain Trench.</title>
        <authorList>
            <person name="Cao J."/>
        </authorList>
    </citation>
    <scope>NUCLEOTIDE SEQUENCE [LARGE SCALE GENOMIC DNA]</scope>
    <source>
        <strain evidence="3 4">W43</strain>
        <plasmid evidence="3 4">pW43D</plasmid>
    </source>
</reference>
<dbReference type="InterPro" id="IPR053176">
    <property type="entry name" value="T6SS_TssE1-like"/>
</dbReference>
<organism evidence="3 4">
    <name type="scientific">Parasedimentitalea marina</name>
    <dbReference type="NCBI Taxonomy" id="2483033"/>
    <lineage>
        <taxon>Bacteria</taxon>
        <taxon>Pseudomonadati</taxon>
        <taxon>Pseudomonadota</taxon>
        <taxon>Alphaproteobacteria</taxon>
        <taxon>Rhodobacterales</taxon>
        <taxon>Paracoccaceae</taxon>
        <taxon>Parasedimentitalea</taxon>
    </lineage>
</organism>
<protein>
    <submittedName>
        <fullName evidence="3">Type VI secretion system baseplate subunit TssE</fullName>
    </submittedName>
</protein>
<feature type="domain" description="IraD/Gp25-like" evidence="2">
    <location>
        <begin position="39"/>
        <end position="141"/>
    </location>
</feature>
<feature type="region of interest" description="Disordered" evidence="1">
    <location>
        <begin position="1"/>
        <end position="27"/>
    </location>
</feature>
<feature type="compositionally biased region" description="Basic and acidic residues" evidence="1">
    <location>
        <begin position="17"/>
        <end position="27"/>
    </location>
</feature>
<dbReference type="Gene3D" id="3.10.450.40">
    <property type="match status" value="1"/>
</dbReference>
<accession>A0A3T0NAR8</accession>
<geneLocation type="plasmid" evidence="3 4">
    <name>pW43D</name>
</geneLocation>
<gene>
    <name evidence="3" type="primary">tssE</name>
    <name evidence="3" type="ORF">EBB79_24645</name>
</gene>
<keyword evidence="4" id="KW-1185">Reference proteome</keyword>
<dbReference type="KEGG" id="sedi:EBB79_24645"/>
<evidence type="ECO:0000313" key="3">
    <source>
        <dbReference type="EMBL" id="AZV81069.1"/>
    </source>
</evidence>
<dbReference type="AlphaFoldDB" id="A0A3T0NAR8"/>
<evidence type="ECO:0000313" key="4">
    <source>
        <dbReference type="Proteomes" id="UP000283063"/>
    </source>
</evidence>
<dbReference type="Pfam" id="PF04965">
    <property type="entry name" value="GPW_gp25"/>
    <property type="match status" value="1"/>
</dbReference>
<dbReference type="PANTHER" id="PTHR38595">
    <property type="entry name" value="CYTOPLASMIC PROTEIN-RELATED"/>
    <property type="match status" value="1"/>
</dbReference>
<dbReference type="SUPFAM" id="SSF160719">
    <property type="entry name" value="gpW/gp25-like"/>
    <property type="match status" value="1"/>
</dbReference>
<proteinExistence type="predicted"/>
<dbReference type="NCBIfam" id="TIGR03357">
    <property type="entry name" value="VI_zyme"/>
    <property type="match status" value="1"/>
</dbReference>
<name>A0A3T0NAR8_9RHOB</name>
<evidence type="ECO:0000256" key="1">
    <source>
        <dbReference type="SAM" id="MobiDB-lite"/>
    </source>
</evidence>
<dbReference type="EMBL" id="CP033223">
    <property type="protein sequence ID" value="AZV81069.1"/>
    <property type="molecule type" value="Genomic_DNA"/>
</dbReference>
<evidence type="ECO:0000259" key="2">
    <source>
        <dbReference type="Pfam" id="PF04965"/>
    </source>
</evidence>
<sequence length="165" mass="18569">MADKTLGERLQPSLLDRLTDQEPGNLKETRESRVIDLNRLREIIQRDLSWLLNTHNAESHFDVEKFPTVARSVVNFGLSEVAGEYSTNEKAEAIRRSIEQAISTYEPRIIEGSVDVLLSGGTDETQMTVGLDIRADMWAQPMPLELFLRSKVDLTTGEVAVERGL</sequence>
<keyword evidence="3" id="KW-0614">Plasmid</keyword>
<dbReference type="OrthoDB" id="119583at2"/>
<dbReference type="Proteomes" id="UP000283063">
    <property type="component" value="Plasmid pW43D"/>
</dbReference>
<dbReference type="InterPro" id="IPR017737">
    <property type="entry name" value="TssE1-like"/>
</dbReference>